<dbReference type="InterPro" id="IPR052925">
    <property type="entry name" value="Phage_Integrase-like_Recomb"/>
</dbReference>
<dbReference type="GO" id="GO:0006310">
    <property type="term" value="P:DNA recombination"/>
    <property type="evidence" value="ECO:0007669"/>
    <property type="project" value="UniProtKB-KW"/>
</dbReference>
<dbReference type="Proteomes" id="UP001221757">
    <property type="component" value="Unassembled WGS sequence"/>
</dbReference>
<keyword evidence="3" id="KW-1185">Reference proteome</keyword>
<organism evidence="2 3">
    <name type="scientific">Mycena rosella</name>
    <name type="common">Pink bonnet</name>
    <name type="synonym">Agaricus rosellus</name>
    <dbReference type="NCBI Taxonomy" id="1033263"/>
    <lineage>
        <taxon>Eukaryota</taxon>
        <taxon>Fungi</taxon>
        <taxon>Dikarya</taxon>
        <taxon>Basidiomycota</taxon>
        <taxon>Agaricomycotina</taxon>
        <taxon>Agaricomycetes</taxon>
        <taxon>Agaricomycetidae</taxon>
        <taxon>Agaricales</taxon>
        <taxon>Marasmiineae</taxon>
        <taxon>Mycenaceae</taxon>
        <taxon>Mycena</taxon>
    </lineage>
</organism>
<dbReference type="GO" id="GO:0015074">
    <property type="term" value="P:DNA integration"/>
    <property type="evidence" value="ECO:0007669"/>
    <property type="project" value="InterPro"/>
</dbReference>
<proteinExistence type="predicted"/>
<dbReference type="EMBL" id="JARKIE010000298">
    <property type="protein sequence ID" value="KAJ7656623.1"/>
    <property type="molecule type" value="Genomic_DNA"/>
</dbReference>
<dbReference type="InterPro" id="IPR013762">
    <property type="entry name" value="Integrase-like_cat_sf"/>
</dbReference>
<dbReference type="AlphaFoldDB" id="A0AAD7G126"/>
<evidence type="ECO:0000256" key="1">
    <source>
        <dbReference type="ARBA" id="ARBA00023172"/>
    </source>
</evidence>
<dbReference type="GO" id="GO:0003677">
    <property type="term" value="F:DNA binding"/>
    <property type="evidence" value="ECO:0007669"/>
    <property type="project" value="InterPro"/>
</dbReference>
<protein>
    <recommendedName>
        <fullName evidence="4">DNA breaking-rejoining enzyme</fullName>
    </recommendedName>
</protein>
<comment type="caution">
    <text evidence="2">The sequence shown here is derived from an EMBL/GenBank/DDBJ whole genome shotgun (WGS) entry which is preliminary data.</text>
</comment>
<evidence type="ECO:0008006" key="4">
    <source>
        <dbReference type="Google" id="ProtNLM"/>
    </source>
</evidence>
<reference evidence="2" key="1">
    <citation type="submission" date="2023-03" db="EMBL/GenBank/DDBJ databases">
        <title>Massive genome expansion in bonnet fungi (Mycena s.s.) driven by repeated elements and novel gene families across ecological guilds.</title>
        <authorList>
            <consortium name="Lawrence Berkeley National Laboratory"/>
            <person name="Harder C.B."/>
            <person name="Miyauchi S."/>
            <person name="Viragh M."/>
            <person name="Kuo A."/>
            <person name="Thoen E."/>
            <person name="Andreopoulos B."/>
            <person name="Lu D."/>
            <person name="Skrede I."/>
            <person name="Drula E."/>
            <person name="Henrissat B."/>
            <person name="Morin E."/>
            <person name="Kohler A."/>
            <person name="Barry K."/>
            <person name="LaButti K."/>
            <person name="Morin E."/>
            <person name="Salamov A."/>
            <person name="Lipzen A."/>
            <person name="Mereny Z."/>
            <person name="Hegedus B."/>
            <person name="Baldrian P."/>
            <person name="Stursova M."/>
            <person name="Weitz H."/>
            <person name="Taylor A."/>
            <person name="Grigoriev I.V."/>
            <person name="Nagy L.G."/>
            <person name="Martin F."/>
            <person name="Kauserud H."/>
        </authorList>
    </citation>
    <scope>NUCLEOTIDE SEQUENCE</scope>
    <source>
        <strain evidence="2">CBHHK067</strain>
    </source>
</reference>
<sequence>MRAAMSHKFSRDYELGTQEWQANPIISGQFYGNPSISTVVRAGEVVTSARAMDEPTMKKLWTYNTQFPVEASTSYGSTSKKRQQEHPEDWAGHSFRMLLQLLYIVSMLCLLRYDEALRITWQDVRFEKLENGVLRIRLDLPFRKTHQNGGIAPFYLYANPDRPWMCPVKAFAIMWQLAVVNEGTPSGYIFRKKVGRNGWSMNAGDGMSTDSFMEYFRNNLLDIEIDPRPYGTHSFRRGGCQYLAMVLRWPFRNICSWGGWAENFDNPGTLFKYLLSWTDTPLLEREDYLNPNRTVGDVCPACNRSCHCS</sequence>
<name>A0AAD7G126_MYCRO</name>
<keyword evidence="1" id="KW-0233">DNA recombination</keyword>
<dbReference type="SUPFAM" id="SSF56349">
    <property type="entry name" value="DNA breaking-rejoining enzymes"/>
    <property type="match status" value="1"/>
</dbReference>
<evidence type="ECO:0000313" key="3">
    <source>
        <dbReference type="Proteomes" id="UP001221757"/>
    </source>
</evidence>
<dbReference type="PANTHER" id="PTHR34605">
    <property type="entry name" value="PHAGE_INTEGRASE DOMAIN-CONTAINING PROTEIN"/>
    <property type="match status" value="1"/>
</dbReference>
<gene>
    <name evidence="2" type="ORF">B0H17DRAFT_1163360</name>
</gene>
<accession>A0AAD7G126</accession>
<dbReference type="PANTHER" id="PTHR34605:SF4">
    <property type="entry name" value="DNA ADENINE METHYLTRANSFERASE"/>
    <property type="match status" value="1"/>
</dbReference>
<dbReference type="InterPro" id="IPR011010">
    <property type="entry name" value="DNA_brk_join_enz"/>
</dbReference>
<dbReference type="Gene3D" id="1.10.443.10">
    <property type="entry name" value="Intergrase catalytic core"/>
    <property type="match status" value="1"/>
</dbReference>
<evidence type="ECO:0000313" key="2">
    <source>
        <dbReference type="EMBL" id="KAJ7656623.1"/>
    </source>
</evidence>